<keyword evidence="3 6" id="KW-0812">Transmembrane</keyword>
<evidence type="ECO:0000256" key="3">
    <source>
        <dbReference type="ARBA" id="ARBA00022692"/>
    </source>
</evidence>
<comment type="subcellular location">
    <subcellularLocation>
        <location evidence="1">Cell membrane</location>
        <topology evidence="1">Multi-pass membrane protein</topology>
    </subcellularLocation>
</comment>
<keyword evidence="2" id="KW-1003">Cell membrane</keyword>
<evidence type="ECO:0000313" key="8">
    <source>
        <dbReference type="Proteomes" id="UP000299102"/>
    </source>
</evidence>
<keyword evidence="5 6" id="KW-0472">Membrane</keyword>
<keyword evidence="4 6" id="KW-1133">Transmembrane helix</keyword>
<evidence type="ECO:0000256" key="1">
    <source>
        <dbReference type="ARBA" id="ARBA00004651"/>
    </source>
</evidence>
<dbReference type="Proteomes" id="UP000299102">
    <property type="component" value="Unassembled WGS sequence"/>
</dbReference>
<evidence type="ECO:0000256" key="5">
    <source>
        <dbReference type="ARBA" id="ARBA00023136"/>
    </source>
</evidence>
<dbReference type="EMBL" id="BGZK01000010">
    <property type="protein sequence ID" value="GBP03442.1"/>
    <property type="molecule type" value="Genomic_DNA"/>
</dbReference>
<dbReference type="OrthoDB" id="7477935at2759"/>
<evidence type="ECO:0000256" key="4">
    <source>
        <dbReference type="ARBA" id="ARBA00022989"/>
    </source>
</evidence>
<dbReference type="Pfam" id="PF08395">
    <property type="entry name" value="7tm_7"/>
    <property type="match status" value="1"/>
</dbReference>
<protein>
    <recommendedName>
        <fullName evidence="9">Gustatory receptor</fullName>
    </recommendedName>
</protein>
<sequence>MFFGENIETIVPMLPLVFVNLVTDLLQSGRFVYFGLVWFRMKVLREALEKEITTNVFLTTNEYNVFERRSPLTYLSVHTVILDASTLIKSTMNLPALTVYLLSAFIECFQAILFPCLPGLFTERTSMEVDKIKRTLLHRLIDTFDSPDPEHQEIEQFLQYVESRPYQYSVWGLFDVGSGLLLGLIGLSINYFIVVIQFTHLF</sequence>
<feature type="transmembrane region" description="Helical" evidence="6">
    <location>
        <begin position="170"/>
        <end position="196"/>
    </location>
</feature>
<dbReference type="AlphaFoldDB" id="A0A4C1SMS9"/>
<dbReference type="InterPro" id="IPR013604">
    <property type="entry name" value="7TM_chemorcpt"/>
</dbReference>
<feature type="transmembrane region" description="Helical" evidence="6">
    <location>
        <begin position="97"/>
        <end position="121"/>
    </location>
</feature>
<proteinExistence type="predicted"/>
<evidence type="ECO:0000313" key="7">
    <source>
        <dbReference type="EMBL" id="GBP03442.1"/>
    </source>
</evidence>
<name>A0A4C1SMS9_EUMVA</name>
<reference evidence="7 8" key="1">
    <citation type="journal article" date="2019" name="Commun. Biol.">
        <title>The bagworm genome reveals a unique fibroin gene that provides high tensile strength.</title>
        <authorList>
            <person name="Kono N."/>
            <person name="Nakamura H."/>
            <person name="Ohtoshi R."/>
            <person name="Tomita M."/>
            <person name="Numata K."/>
            <person name="Arakawa K."/>
        </authorList>
    </citation>
    <scope>NUCLEOTIDE SEQUENCE [LARGE SCALE GENOMIC DNA]</scope>
</reference>
<dbReference type="GO" id="GO:0050909">
    <property type="term" value="P:sensory perception of taste"/>
    <property type="evidence" value="ECO:0007669"/>
    <property type="project" value="InterPro"/>
</dbReference>
<dbReference type="GO" id="GO:0005886">
    <property type="term" value="C:plasma membrane"/>
    <property type="evidence" value="ECO:0007669"/>
    <property type="project" value="UniProtKB-SubCell"/>
</dbReference>
<evidence type="ECO:0000256" key="6">
    <source>
        <dbReference type="SAM" id="Phobius"/>
    </source>
</evidence>
<organism evidence="7 8">
    <name type="scientific">Eumeta variegata</name>
    <name type="common">Bagworm moth</name>
    <name type="synonym">Eumeta japonica</name>
    <dbReference type="NCBI Taxonomy" id="151549"/>
    <lineage>
        <taxon>Eukaryota</taxon>
        <taxon>Metazoa</taxon>
        <taxon>Ecdysozoa</taxon>
        <taxon>Arthropoda</taxon>
        <taxon>Hexapoda</taxon>
        <taxon>Insecta</taxon>
        <taxon>Pterygota</taxon>
        <taxon>Neoptera</taxon>
        <taxon>Endopterygota</taxon>
        <taxon>Lepidoptera</taxon>
        <taxon>Glossata</taxon>
        <taxon>Ditrysia</taxon>
        <taxon>Tineoidea</taxon>
        <taxon>Psychidae</taxon>
        <taxon>Oiketicinae</taxon>
        <taxon>Eumeta</taxon>
    </lineage>
</organism>
<accession>A0A4C1SMS9</accession>
<evidence type="ECO:0008006" key="9">
    <source>
        <dbReference type="Google" id="ProtNLM"/>
    </source>
</evidence>
<comment type="caution">
    <text evidence="7">The sequence shown here is derived from an EMBL/GenBank/DDBJ whole genome shotgun (WGS) entry which is preliminary data.</text>
</comment>
<evidence type="ECO:0000256" key="2">
    <source>
        <dbReference type="ARBA" id="ARBA00022475"/>
    </source>
</evidence>
<keyword evidence="8" id="KW-1185">Reference proteome</keyword>
<feature type="transmembrane region" description="Helical" evidence="6">
    <location>
        <begin position="12"/>
        <end position="39"/>
    </location>
</feature>
<gene>
    <name evidence="7" type="ORF">EVAR_101805_1</name>
</gene>